<protein>
    <submittedName>
        <fullName evidence="2">Uncharacterized protein</fullName>
    </submittedName>
</protein>
<proteinExistence type="predicted"/>
<dbReference type="InterPro" id="IPR015943">
    <property type="entry name" value="WD40/YVTN_repeat-like_dom_sf"/>
</dbReference>
<dbReference type="Proteomes" id="UP000886469">
    <property type="component" value="Unassembled WGS sequence"/>
</dbReference>
<accession>A0ABX1TCK6</accession>
<dbReference type="Gene3D" id="2.60.40.10">
    <property type="entry name" value="Immunoglobulins"/>
    <property type="match status" value="1"/>
</dbReference>
<dbReference type="EMBL" id="SPMX01000077">
    <property type="protein sequence ID" value="NMQ07435.1"/>
    <property type="molecule type" value="Genomic_DNA"/>
</dbReference>
<name>A0ABX1TCK6_9PROT</name>
<evidence type="ECO:0000256" key="1">
    <source>
        <dbReference type="SAM" id="MobiDB-lite"/>
    </source>
</evidence>
<feature type="compositionally biased region" description="Low complexity" evidence="1">
    <location>
        <begin position="380"/>
        <end position="390"/>
    </location>
</feature>
<sequence>MAQARDGTLWLGTDSALYQFTRDHRQLRVLPHAGGLTRQLLASTDGSLWVGTQDGVFRLRPGTAAIVRVAQHAGQSLRADINALAEASDGSVWVGSGKGLFRAAAGEHELRSVACAEGAGLGNPSVIGLLFDRQQTLWVDTAVTGLHRMRHWDGQHAAFERISERHGIVTRPFGGNLLEDGRGRIWTQIYVYDPATDRLDELTAADGADLGTGWFLAHTRTTDGRLLFGGSRGILVVRPEGFDASDYAPPLVVSEFAIDGQRQPVGHIQEGFELVPPQRGFSLVFAALDYSDSGRLRYAYQLQGFDTDWIATTADSRVASYRCSMPSRQPAAMAGWERSTPMANRPKRSSTGRAGRSPTGRAQATWRSSARRFHERPATGRRAAARASMRSVPLGPRARSRLSRKEIPSILHSLRNLE</sequence>
<gene>
    <name evidence="2" type="ORF">E4Q08_20420</name>
</gene>
<dbReference type="Gene3D" id="2.130.10.10">
    <property type="entry name" value="YVTN repeat-like/Quinoprotein amine dehydrogenase"/>
    <property type="match status" value="1"/>
</dbReference>
<dbReference type="SUPFAM" id="SSF63829">
    <property type="entry name" value="Calcium-dependent phosphotriesterase"/>
    <property type="match status" value="1"/>
</dbReference>
<evidence type="ECO:0000313" key="3">
    <source>
        <dbReference type="Proteomes" id="UP000886469"/>
    </source>
</evidence>
<comment type="caution">
    <text evidence="2">The sequence shown here is derived from an EMBL/GenBank/DDBJ whole genome shotgun (WGS) entry which is preliminary data.</text>
</comment>
<evidence type="ECO:0000313" key="2">
    <source>
        <dbReference type="EMBL" id="NMQ07435.1"/>
    </source>
</evidence>
<organism evidence="2 3">
    <name type="scientific">Candidatus Accumulibacter contiguus</name>
    <dbReference type="NCBI Taxonomy" id="2954381"/>
    <lineage>
        <taxon>Bacteria</taxon>
        <taxon>Pseudomonadati</taxon>
        <taxon>Pseudomonadota</taxon>
        <taxon>Betaproteobacteria</taxon>
        <taxon>Candidatus Accumulibacter</taxon>
    </lineage>
</organism>
<feature type="region of interest" description="Disordered" evidence="1">
    <location>
        <begin position="330"/>
        <end position="403"/>
    </location>
</feature>
<keyword evidence="3" id="KW-1185">Reference proteome</keyword>
<dbReference type="InterPro" id="IPR013783">
    <property type="entry name" value="Ig-like_fold"/>
</dbReference>
<reference evidence="2" key="1">
    <citation type="submission" date="2019-03" db="EMBL/GenBank/DDBJ databases">
        <title>Metabolic reconstructions from genomes of highly enriched 'Candidatus Accumulibacter' and 'Candidatus Competibacter' bioreactor populations.</title>
        <authorList>
            <person name="Annavajhala M.K."/>
            <person name="Welles L."/>
            <person name="Abbas B."/>
            <person name="Sorokin D."/>
            <person name="Park H."/>
            <person name="Van Loosdrecht M."/>
            <person name="Chandran K."/>
        </authorList>
    </citation>
    <scope>NUCLEOTIDE SEQUENCE</scope>
    <source>
        <strain evidence="2">SBR_L</strain>
    </source>
</reference>